<dbReference type="Proteomes" id="UP000186601">
    <property type="component" value="Unassembled WGS sequence"/>
</dbReference>
<organism evidence="2 3">
    <name type="scientific">Hermanssonia centrifuga</name>
    <dbReference type="NCBI Taxonomy" id="98765"/>
    <lineage>
        <taxon>Eukaryota</taxon>
        <taxon>Fungi</taxon>
        <taxon>Dikarya</taxon>
        <taxon>Basidiomycota</taxon>
        <taxon>Agaricomycotina</taxon>
        <taxon>Agaricomycetes</taxon>
        <taxon>Polyporales</taxon>
        <taxon>Meruliaceae</taxon>
        <taxon>Hermanssonia</taxon>
    </lineage>
</organism>
<reference evidence="2 3" key="1">
    <citation type="submission" date="2018-02" db="EMBL/GenBank/DDBJ databases">
        <title>Genome sequence of the basidiomycete white-rot fungus Phlebia centrifuga.</title>
        <authorList>
            <person name="Granchi Z."/>
            <person name="Peng M."/>
            <person name="de Vries R.P."/>
            <person name="Hilden K."/>
            <person name="Makela M.R."/>
            <person name="Grigoriev I."/>
            <person name="Riley R."/>
        </authorList>
    </citation>
    <scope>NUCLEOTIDE SEQUENCE [LARGE SCALE GENOMIC DNA]</scope>
    <source>
        <strain evidence="2 3">FBCC195</strain>
    </source>
</reference>
<evidence type="ECO:0000313" key="3">
    <source>
        <dbReference type="Proteomes" id="UP000186601"/>
    </source>
</evidence>
<keyword evidence="3" id="KW-1185">Reference proteome</keyword>
<evidence type="ECO:0000256" key="1">
    <source>
        <dbReference type="SAM" id="MobiDB-lite"/>
    </source>
</evidence>
<dbReference type="STRING" id="98765.A0A2R6P287"/>
<comment type="caution">
    <text evidence="2">The sequence shown here is derived from an EMBL/GenBank/DDBJ whole genome shotgun (WGS) entry which is preliminary data.</text>
</comment>
<gene>
    <name evidence="2" type="ORF">PHLCEN_2v5481</name>
</gene>
<dbReference type="AlphaFoldDB" id="A0A2R6P287"/>
<dbReference type="EMBL" id="MLYV02000540">
    <property type="protein sequence ID" value="PSR84193.1"/>
    <property type="molecule type" value="Genomic_DNA"/>
</dbReference>
<feature type="region of interest" description="Disordered" evidence="1">
    <location>
        <begin position="214"/>
        <end position="255"/>
    </location>
</feature>
<name>A0A2R6P287_9APHY</name>
<protein>
    <submittedName>
        <fullName evidence="2">Uncharacterized protein</fullName>
    </submittedName>
</protein>
<accession>A0A2R6P287</accession>
<dbReference type="OrthoDB" id="2563669at2759"/>
<sequence length="298" mass="33351">MQYNTTVSHVSPLLSYVPGAIWAEGSIQSDPSVTFGRYNLFCWEDEDLQNIYRVYGGYRQRLGPYKVIIDGVQVYKFGGYKAGDPEDFDAVLFNSTNLEVDEHQVEIVNISDDIHHATMDINRLIFESDSVSNTTILANSGLCRWGPEDSTQAVWMNDSNSQRRHKRHILKLSRIRPFSLPPITRYDSASPPLPSPPRWIRPLTLLGPYADYSHLAEGPTPPASPTVVPTPEQSPAAPVFPSGSKRRSRKRPLPSLPTLYLREEVELLVPPPAASPPSRVVAWPGDLAPPAYRLKDLH</sequence>
<proteinExistence type="predicted"/>
<evidence type="ECO:0000313" key="2">
    <source>
        <dbReference type="EMBL" id="PSR84193.1"/>
    </source>
</evidence>